<gene>
    <name evidence="1" type="ORF">FisN_1Hu623</name>
</gene>
<reference evidence="1 2" key="1">
    <citation type="journal article" date="2015" name="Plant Cell">
        <title>Oil accumulation by the oleaginous diatom Fistulifera solaris as revealed by the genome and transcriptome.</title>
        <authorList>
            <person name="Tanaka T."/>
            <person name="Maeda Y."/>
            <person name="Veluchamy A."/>
            <person name="Tanaka M."/>
            <person name="Abida H."/>
            <person name="Marechal E."/>
            <person name="Bowler C."/>
            <person name="Muto M."/>
            <person name="Sunaga Y."/>
            <person name="Tanaka M."/>
            <person name="Yoshino T."/>
            <person name="Taniguchi T."/>
            <person name="Fukuda Y."/>
            <person name="Nemoto M."/>
            <person name="Matsumoto M."/>
            <person name="Wong P.S."/>
            <person name="Aburatani S."/>
            <person name="Fujibuchi W."/>
        </authorList>
    </citation>
    <scope>NUCLEOTIDE SEQUENCE [LARGE SCALE GENOMIC DNA]</scope>
    <source>
        <strain evidence="1 2">JPCC DA0580</strain>
    </source>
</reference>
<dbReference type="InParanoid" id="A0A1Z5KQK6"/>
<proteinExistence type="predicted"/>
<dbReference type="EMBL" id="BDSP01000277">
    <property type="protein sequence ID" value="GAX28586.1"/>
    <property type="molecule type" value="Genomic_DNA"/>
</dbReference>
<sequence>MSAEELANCYDGRFMSKEFTDMKRQEVKWERQFEVFPSDDESTFCEHTYWKFVKHIPAFSEEVFFVDEKGERCHPAHWTAFSRDLLPYLRKFGHIPPGFGSWESYERHLVWYNKFYQKCITWYDYHFCGFPVEPLQLQLPQDEEDEEASLDSADVYANAAGDGYGYGDSVDNQPDSFLETEAMHEHHVSVAIGVIRSDPVKTAPAAESPMRFKKSTVLASVEKDPMTEMELDGEMASSDDPVDVEVDAMPSLNDAIDMEVDAIACLNKVAEPEVDAIAGSSVEIPVDMGLDAMPSFDDAIDTEADAMASSIKEAEPEVDAIAGSSVEIPVGIESAVMPTLDDLVDMKEDAMPSWDHAMSKKKKSSVSCLRTRPYLERKCKVVVCSRMRPYLHRQCKKNVRVLVVQ</sequence>
<protein>
    <submittedName>
        <fullName evidence="1">Uncharacterized protein</fullName>
    </submittedName>
</protein>
<organism evidence="1 2">
    <name type="scientific">Fistulifera solaris</name>
    <name type="common">Oleaginous diatom</name>
    <dbReference type="NCBI Taxonomy" id="1519565"/>
    <lineage>
        <taxon>Eukaryota</taxon>
        <taxon>Sar</taxon>
        <taxon>Stramenopiles</taxon>
        <taxon>Ochrophyta</taxon>
        <taxon>Bacillariophyta</taxon>
        <taxon>Bacillariophyceae</taxon>
        <taxon>Bacillariophycidae</taxon>
        <taxon>Naviculales</taxon>
        <taxon>Naviculaceae</taxon>
        <taxon>Fistulifera</taxon>
    </lineage>
</organism>
<keyword evidence="2" id="KW-1185">Reference proteome</keyword>
<name>A0A1Z5KQK6_FISSO</name>
<evidence type="ECO:0000313" key="1">
    <source>
        <dbReference type="EMBL" id="GAX28586.1"/>
    </source>
</evidence>
<accession>A0A1Z5KQK6</accession>
<evidence type="ECO:0000313" key="2">
    <source>
        <dbReference type="Proteomes" id="UP000198406"/>
    </source>
</evidence>
<dbReference type="Proteomes" id="UP000198406">
    <property type="component" value="Unassembled WGS sequence"/>
</dbReference>
<dbReference type="AlphaFoldDB" id="A0A1Z5KQK6"/>
<comment type="caution">
    <text evidence="1">The sequence shown here is derived from an EMBL/GenBank/DDBJ whole genome shotgun (WGS) entry which is preliminary data.</text>
</comment>